<evidence type="ECO:0000313" key="1">
    <source>
        <dbReference type="EMBL" id="MDC8753387.1"/>
    </source>
</evidence>
<evidence type="ECO:0008006" key="3">
    <source>
        <dbReference type="Google" id="ProtNLM"/>
    </source>
</evidence>
<keyword evidence="2" id="KW-1185">Reference proteome</keyword>
<organism evidence="1 2">
    <name type="scientific">Erythrobacter fulvus</name>
    <dbReference type="NCBI Taxonomy" id="2987523"/>
    <lineage>
        <taxon>Bacteria</taxon>
        <taxon>Pseudomonadati</taxon>
        <taxon>Pseudomonadota</taxon>
        <taxon>Alphaproteobacteria</taxon>
        <taxon>Sphingomonadales</taxon>
        <taxon>Erythrobacteraceae</taxon>
        <taxon>Erythrobacter/Porphyrobacter group</taxon>
        <taxon>Erythrobacter</taxon>
    </lineage>
</organism>
<reference evidence="1 2" key="1">
    <citation type="submission" date="2022-10" db="EMBL/GenBank/DDBJ databases">
        <title>Erythrobacter sp. sf7 Genome sequencing.</title>
        <authorList>
            <person name="Park S."/>
        </authorList>
    </citation>
    <scope>NUCLEOTIDE SEQUENCE [LARGE SCALE GENOMIC DNA]</scope>
    <source>
        <strain evidence="2">sf7</strain>
    </source>
</reference>
<name>A0ABT5JP64_9SPHN</name>
<proteinExistence type="predicted"/>
<sequence length="313" mass="33171">MGEDTIDHADGGKLEAILQEELARESRALGSVVPVLRHLLASDGQRLVSDAVLARVRGMLSDLAAQVLAVSAGRDPALRGPEDDATSRQRDALVDRLAADSALLAFCHGLATEGLLAERLNRQHAIDPVLSPLLQELIASQQPEVAELAMNALAAQSRFIQSQRRMELPIGELPAELFHAVIAMQNGTDSDATGFARLQQGYDEAAGRLGLLARLVSAMRRGAIAALALDHAGLALFASALSVLARQPRHHAVLSCHEGQSGRLALGLRAAGLGADAIERQLLLTEPNARMATEIPVISSDRARHLLAADQVA</sequence>
<comment type="caution">
    <text evidence="1">The sequence shown here is derived from an EMBL/GenBank/DDBJ whole genome shotgun (WGS) entry which is preliminary data.</text>
</comment>
<dbReference type="EMBL" id="JAQQXQ010000001">
    <property type="protein sequence ID" value="MDC8753387.1"/>
    <property type="molecule type" value="Genomic_DNA"/>
</dbReference>
<protein>
    <recommendedName>
        <fullName evidence="3">DUF2336 domain-containing protein</fullName>
    </recommendedName>
</protein>
<gene>
    <name evidence="1" type="ORF">OIK40_01880</name>
</gene>
<dbReference type="RefSeq" id="WP_273675709.1">
    <property type="nucleotide sequence ID" value="NZ_JAQQXQ010000001.1"/>
</dbReference>
<accession>A0ABT5JP64</accession>
<evidence type="ECO:0000313" key="2">
    <source>
        <dbReference type="Proteomes" id="UP001216558"/>
    </source>
</evidence>
<dbReference type="Proteomes" id="UP001216558">
    <property type="component" value="Unassembled WGS sequence"/>
</dbReference>